<accession>A0A9X0QJ31</accession>
<dbReference type="RefSeq" id="WP_183981034.1">
    <property type="nucleotide sequence ID" value="NZ_JACHEB010000013.1"/>
</dbReference>
<organism evidence="1 2">
    <name type="scientific">Tunturiibacter gelidiferens</name>
    <dbReference type="NCBI Taxonomy" id="3069689"/>
    <lineage>
        <taxon>Bacteria</taxon>
        <taxon>Pseudomonadati</taxon>
        <taxon>Acidobacteriota</taxon>
        <taxon>Terriglobia</taxon>
        <taxon>Terriglobales</taxon>
        <taxon>Acidobacteriaceae</taxon>
        <taxon>Tunturiibacter</taxon>
    </lineage>
</organism>
<gene>
    <name evidence="1" type="ORF">HDF14_004806</name>
</gene>
<comment type="caution">
    <text evidence="1">The sequence shown here is derived from an EMBL/GenBank/DDBJ whole genome shotgun (WGS) entry which is preliminary data.</text>
</comment>
<evidence type="ECO:0000313" key="1">
    <source>
        <dbReference type="EMBL" id="MBB5331168.1"/>
    </source>
</evidence>
<dbReference type="InterPro" id="IPR016024">
    <property type="entry name" value="ARM-type_fold"/>
</dbReference>
<dbReference type="Gene3D" id="1.25.10.10">
    <property type="entry name" value="Leucine-rich Repeat Variant"/>
    <property type="match status" value="1"/>
</dbReference>
<dbReference type="PANTHER" id="PTHR12697">
    <property type="entry name" value="PBS LYASE HEAT-LIKE PROTEIN"/>
    <property type="match status" value="1"/>
</dbReference>
<dbReference type="GO" id="GO:0016491">
    <property type="term" value="F:oxidoreductase activity"/>
    <property type="evidence" value="ECO:0007669"/>
    <property type="project" value="TreeGrafter"/>
</dbReference>
<evidence type="ECO:0000313" key="2">
    <source>
        <dbReference type="Proteomes" id="UP000535182"/>
    </source>
</evidence>
<reference evidence="1 2" key="1">
    <citation type="submission" date="2020-08" db="EMBL/GenBank/DDBJ databases">
        <title>Genomic Encyclopedia of Type Strains, Phase IV (KMG-V): Genome sequencing to study the core and pangenomes of soil and plant-associated prokaryotes.</title>
        <authorList>
            <person name="Whitman W."/>
        </authorList>
    </citation>
    <scope>NUCLEOTIDE SEQUENCE [LARGE SCALE GENOMIC DNA]</scope>
    <source>
        <strain evidence="1 2">X5P2</strain>
    </source>
</reference>
<keyword evidence="2" id="KW-1185">Reference proteome</keyword>
<sequence>MTAERMHELFDQTLLGQYEDEVPWDAVSELRSNGNRETFEVAAQWLMDNEPLKRARGAAILSQLREPSEDPKAEPKWLFRAEAFPLVANMLKCEDDPIVLASGIAALGFLYDSAAIPIIAAYTEHPDENVRFSVACALGHFPNDPDAVTRLLTLTRDVDSDVRDWAVFGLGVQGDVDSPEIRDALLERVTDSDEDVREEAAVGLGKRRDLRLLPVLRGLLDAPTLKLRVAEAASALLGFKEDPEEWEADDYKRALEETFGPPPA</sequence>
<dbReference type="AlphaFoldDB" id="A0A9X0QJ31"/>
<dbReference type="PANTHER" id="PTHR12697:SF5">
    <property type="entry name" value="DEOXYHYPUSINE HYDROXYLASE"/>
    <property type="match status" value="1"/>
</dbReference>
<name>A0A9X0QJ31_9BACT</name>
<proteinExistence type="predicted"/>
<dbReference type="SUPFAM" id="SSF48371">
    <property type="entry name" value="ARM repeat"/>
    <property type="match status" value="1"/>
</dbReference>
<dbReference type="InterPro" id="IPR011989">
    <property type="entry name" value="ARM-like"/>
</dbReference>
<dbReference type="Proteomes" id="UP000535182">
    <property type="component" value="Unassembled WGS sequence"/>
</dbReference>
<dbReference type="Pfam" id="PF13646">
    <property type="entry name" value="HEAT_2"/>
    <property type="match status" value="1"/>
</dbReference>
<protein>
    <submittedName>
        <fullName evidence="1">HEAT repeat protein</fullName>
    </submittedName>
</protein>
<dbReference type="EMBL" id="JACHEB010000013">
    <property type="protein sequence ID" value="MBB5331168.1"/>
    <property type="molecule type" value="Genomic_DNA"/>
</dbReference>